<accession>A0A6G1BLH5</accession>
<organism evidence="2 3">
    <name type="scientific">Oryza meyeriana var. granulata</name>
    <dbReference type="NCBI Taxonomy" id="110450"/>
    <lineage>
        <taxon>Eukaryota</taxon>
        <taxon>Viridiplantae</taxon>
        <taxon>Streptophyta</taxon>
        <taxon>Embryophyta</taxon>
        <taxon>Tracheophyta</taxon>
        <taxon>Spermatophyta</taxon>
        <taxon>Magnoliopsida</taxon>
        <taxon>Liliopsida</taxon>
        <taxon>Poales</taxon>
        <taxon>Poaceae</taxon>
        <taxon>BOP clade</taxon>
        <taxon>Oryzoideae</taxon>
        <taxon>Oryzeae</taxon>
        <taxon>Oryzinae</taxon>
        <taxon>Oryza</taxon>
        <taxon>Oryza meyeriana</taxon>
    </lineage>
</organism>
<evidence type="ECO:0000313" key="2">
    <source>
        <dbReference type="EMBL" id="KAF0888770.1"/>
    </source>
</evidence>
<proteinExistence type="predicted"/>
<dbReference type="Proteomes" id="UP000479710">
    <property type="component" value="Unassembled WGS sequence"/>
</dbReference>
<gene>
    <name evidence="2" type="ORF">E2562_017776</name>
</gene>
<feature type="region of interest" description="Disordered" evidence="1">
    <location>
        <begin position="38"/>
        <end position="59"/>
    </location>
</feature>
<comment type="caution">
    <text evidence="2">The sequence shown here is derived from an EMBL/GenBank/DDBJ whole genome shotgun (WGS) entry which is preliminary data.</text>
</comment>
<dbReference type="EMBL" id="SPHZ02000012">
    <property type="protein sequence ID" value="KAF0888770.1"/>
    <property type="molecule type" value="Genomic_DNA"/>
</dbReference>
<evidence type="ECO:0000313" key="3">
    <source>
        <dbReference type="Proteomes" id="UP000479710"/>
    </source>
</evidence>
<reference evidence="2 3" key="1">
    <citation type="submission" date="2019-11" db="EMBL/GenBank/DDBJ databases">
        <title>Whole genome sequence of Oryza granulata.</title>
        <authorList>
            <person name="Li W."/>
        </authorList>
    </citation>
    <scope>NUCLEOTIDE SEQUENCE [LARGE SCALE GENOMIC DNA]</scope>
    <source>
        <strain evidence="3">cv. Menghai</strain>
        <tissue evidence="2">Leaf</tissue>
    </source>
</reference>
<evidence type="ECO:0000256" key="1">
    <source>
        <dbReference type="SAM" id="MobiDB-lite"/>
    </source>
</evidence>
<sequence>MTHVEEERGREDGCEERRARACAGYCCGRQAGPGRGIKRRAAERGAVPRPCTRMKHLTL</sequence>
<dbReference type="AlphaFoldDB" id="A0A6G1BLH5"/>
<protein>
    <submittedName>
        <fullName evidence="2">Uncharacterized protein</fullName>
    </submittedName>
</protein>
<name>A0A6G1BLH5_9ORYZ</name>
<keyword evidence="3" id="KW-1185">Reference proteome</keyword>